<reference evidence="5 6" key="1">
    <citation type="journal article" date="2016" name="Nat. Commun.">
        <title>Thousands of microbial genomes shed light on interconnected biogeochemical processes in an aquifer system.</title>
        <authorList>
            <person name="Anantharaman K."/>
            <person name="Brown C.T."/>
            <person name="Hug L.A."/>
            <person name="Sharon I."/>
            <person name="Castelle C.J."/>
            <person name="Probst A.J."/>
            <person name="Thomas B.C."/>
            <person name="Singh A."/>
            <person name="Wilkins M.J."/>
            <person name="Karaoz U."/>
            <person name="Brodie E.L."/>
            <person name="Williams K.H."/>
            <person name="Hubbard S.S."/>
            <person name="Banfield J.F."/>
        </authorList>
    </citation>
    <scope>NUCLEOTIDE SEQUENCE [LARGE SCALE GENOMIC DNA]</scope>
</reference>
<sequence length="570" mass="63222">MVDEKYLTSKELLQARQTQSINKNRLEETLVSLKLLDEEKMTRAKAVFFHIPYIDLRSIAMPKEALTLVSKETMENYAFIPFAKAAGTLKIALTDPSNLQALEALEFLAQQGKYRIELYLTSRGSYLEALQKNRTITSEVGEALEVMKQKEYAGIVQKKEAEVPDVSKKITPEAPITRIVDVVIQHAITARASDIHIEPQENELRIRYRVDGVLHSSLIVPKIVHPAIVSRIKILSNLKIDEQRLPQDGRFHMDVDKRSIDFRVSTLPTVNGEKVVARILDKSGGVPKLEELGIVGMKLSRLKENITKAHGMVLVTGPTGSGKSTTLYAVLNILNKIGVNIVTLEDPVEYFIDGVNQSQINPDIGLTFASGLRSILRQDPNIIMVGEIRDRETAELAVHSALTGHLVFSTLHTNDAIGAIPRLLDMGIEAFLLTASLNAVMAQRLVRKICQDCKKEIPATDEVKKIFISELADIPTEESLDIVLKEKDMKIFAGAGCRVCGDSGYKGRIAIVEVMPLSDAIKNLVLNHEAISKIKEQAKKEGMIGMKQDGLIKVLRGATTIEEVIRVTKE</sequence>
<dbReference type="InterPro" id="IPR001482">
    <property type="entry name" value="T2SS/T4SS_dom"/>
</dbReference>
<protein>
    <recommendedName>
        <fullName evidence="4">AAA+ ATPase domain-containing protein</fullName>
    </recommendedName>
</protein>
<name>A0A1F5NC44_9BACT</name>
<dbReference type="PANTHER" id="PTHR30258:SF1">
    <property type="entry name" value="PROTEIN TRANSPORT PROTEIN HOFB HOMOLOG"/>
    <property type="match status" value="1"/>
</dbReference>
<dbReference type="InterPro" id="IPR007831">
    <property type="entry name" value="T2SS_GspE_N"/>
</dbReference>
<dbReference type="FunFam" id="3.40.50.300:FF:000398">
    <property type="entry name" value="Type IV pilus assembly ATPase PilB"/>
    <property type="match status" value="1"/>
</dbReference>
<keyword evidence="3" id="KW-0067">ATP-binding</keyword>
<evidence type="ECO:0000313" key="5">
    <source>
        <dbReference type="EMBL" id="OGE75271.1"/>
    </source>
</evidence>
<dbReference type="Gene3D" id="3.30.300.160">
    <property type="entry name" value="Type II secretion system, protein E, N-terminal domain"/>
    <property type="match status" value="1"/>
</dbReference>
<proteinExistence type="inferred from homology"/>
<dbReference type="EMBL" id="MFEG01000032">
    <property type="protein sequence ID" value="OGE75271.1"/>
    <property type="molecule type" value="Genomic_DNA"/>
</dbReference>
<dbReference type="SUPFAM" id="SSF52540">
    <property type="entry name" value="P-loop containing nucleoside triphosphate hydrolases"/>
    <property type="match status" value="1"/>
</dbReference>
<evidence type="ECO:0000259" key="4">
    <source>
        <dbReference type="SMART" id="SM00382"/>
    </source>
</evidence>
<dbReference type="GO" id="GO:0005524">
    <property type="term" value="F:ATP binding"/>
    <property type="evidence" value="ECO:0007669"/>
    <property type="project" value="UniProtKB-KW"/>
</dbReference>
<dbReference type="Proteomes" id="UP000176547">
    <property type="component" value="Unassembled WGS sequence"/>
</dbReference>
<evidence type="ECO:0000256" key="2">
    <source>
        <dbReference type="ARBA" id="ARBA00022741"/>
    </source>
</evidence>
<dbReference type="InterPro" id="IPR037257">
    <property type="entry name" value="T2SS_E_N_sf"/>
</dbReference>
<dbReference type="InterPro" id="IPR027417">
    <property type="entry name" value="P-loop_NTPase"/>
</dbReference>
<evidence type="ECO:0000256" key="1">
    <source>
        <dbReference type="ARBA" id="ARBA00006611"/>
    </source>
</evidence>
<dbReference type="Pfam" id="PF00437">
    <property type="entry name" value="T2SSE"/>
    <property type="match status" value="1"/>
</dbReference>
<dbReference type="AlphaFoldDB" id="A0A1F5NC44"/>
<dbReference type="SUPFAM" id="SSF160246">
    <property type="entry name" value="EspE N-terminal domain-like"/>
    <property type="match status" value="1"/>
</dbReference>
<feature type="domain" description="AAA+ ATPase" evidence="4">
    <location>
        <begin position="309"/>
        <end position="432"/>
    </location>
</feature>
<organism evidence="5 6">
    <name type="scientific">Candidatus Doudnabacteria bacterium RIFCSPHIGHO2_01_52_17</name>
    <dbReference type="NCBI Taxonomy" id="1817820"/>
    <lineage>
        <taxon>Bacteria</taxon>
        <taxon>Candidatus Doudnaibacteriota</taxon>
    </lineage>
</organism>
<dbReference type="PANTHER" id="PTHR30258">
    <property type="entry name" value="TYPE II SECRETION SYSTEM PROTEIN GSPE-RELATED"/>
    <property type="match status" value="1"/>
</dbReference>
<evidence type="ECO:0000313" key="6">
    <source>
        <dbReference type="Proteomes" id="UP000176547"/>
    </source>
</evidence>
<keyword evidence="2" id="KW-0547">Nucleotide-binding</keyword>
<comment type="similarity">
    <text evidence="1">Belongs to the GSP E family.</text>
</comment>
<dbReference type="Gene3D" id="3.40.50.300">
    <property type="entry name" value="P-loop containing nucleotide triphosphate hydrolases"/>
    <property type="match status" value="1"/>
</dbReference>
<dbReference type="GO" id="GO:0005886">
    <property type="term" value="C:plasma membrane"/>
    <property type="evidence" value="ECO:0007669"/>
    <property type="project" value="TreeGrafter"/>
</dbReference>
<dbReference type="Pfam" id="PF05157">
    <property type="entry name" value="MshEN"/>
    <property type="match status" value="1"/>
</dbReference>
<dbReference type="Gene3D" id="3.30.450.90">
    <property type="match status" value="1"/>
</dbReference>
<dbReference type="SMART" id="SM00382">
    <property type="entry name" value="AAA"/>
    <property type="match status" value="1"/>
</dbReference>
<dbReference type="CDD" id="cd01129">
    <property type="entry name" value="PulE-GspE-like"/>
    <property type="match status" value="1"/>
</dbReference>
<evidence type="ECO:0000256" key="3">
    <source>
        <dbReference type="ARBA" id="ARBA00022840"/>
    </source>
</evidence>
<accession>A0A1F5NC44</accession>
<comment type="caution">
    <text evidence="5">The sequence shown here is derived from an EMBL/GenBank/DDBJ whole genome shotgun (WGS) entry which is preliminary data.</text>
</comment>
<dbReference type="GO" id="GO:0016887">
    <property type="term" value="F:ATP hydrolysis activity"/>
    <property type="evidence" value="ECO:0007669"/>
    <property type="project" value="TreeGrafter"/>
</dbReference>
<gene>
    <name evidence="5" type="ORF">A3K06_03210</name>
</gene>
<dbReference type="InterPro" id="IPR003593">
    <property type="entry name" value="AAA+_ATPase"/>
</dbReference>